<feature type="region of interest" description="Disordered" evidence="1">
    <location>
        <begin position="201"/>
        <end position="232"/>
    </location>
</feature>
<reference evidence="4" key="1">
    <citation type="submission" date="2021-05" db="EMBL/GenBank/DDBJ databases">
        <authorList>
            <person name="Khan N."/>
        </authorList>
    </citation>
    <scope>NUCLEOTIDE SEQUENCE</scope>
</reference>
<evidence type="ECO:0008006" key="6">
    <source>
        <dbReference type="Google" id="ProtNLM"/>
    </source>
</evidence>
<keyword evidence="3" id="KW-0732">Signal</keyword>
<evidence type="ECO:0000313" key="5">
    <source>
        <dbReference type="Proteomes" id="UP000693738"/>
    </source>
</evidence>
<organism evidence="4 5">
    <name type="scientific">Fusarium equiseti</name>
    <name type="common">Fusarium scirpi</name>
    <dbReference type="NCBI Taxonomy" id="61235"/>
    <lineage>
        <taxon>Eukaryota</taxon>
        <taxon>Fungi</taxon>
        <taxon>Dikarya</taxon>
        <taxon>Ascomycota</taxon>
        <taxon>Pezizomycotina</taxon>
        <taxon>Sordariomycetes</taxon>
        <taxon>Hypocreomycetidae</taxon>
        <taxon>Hypocreales</taxon>
        <taxon>Nectriaceae</taxon>
        <taxon>Fusarium</taxon>
        <taxon>Fusarium incarnatum-equiseti species complex</taxon>
    </lineage>
</organism>
<dbReference type="Proteomes" id="UP000693738">
    <property type="component" value="Unassembled WGS sequence"/>
</dbReference>
<feature type="chain" id="PRO_5035295367" description="Mid2 domain-containing protein" evidence="3">
    <location>
        <begin position="22"/>
        <end position="309"/>
    </location>
</feature>
<comment type="caution">
    <text evidence="4">The sequence shown here is derived from an EMBL/GenBank/DDBJ whole genome shotgun (WGS) entry which is preliminary data.</text>
</comment>
<keyword evidence="2" id="KW-1133">Transmembrane helix</keyword>
<feature type="signal peptide" evidence="3">
    <location>
        <begin position="1"/>
        <end position="21"/>
    </location>
</feature>
<accession>A0A8J2NL09</accession>
<evidence type="ECO:0000256" key="3">
    <source>
        <dbReference type="SAM" id="SignalP"/>
    </source>
</evidence>
<gene>
    <name evidence="4" type="ORF">FEQUK3_LOCUS7597</name>
</gene>
<feature type="region of interest" description="Disordered" evidence="1">
    <location>
        <begin position="26"/>
        <end position="46"/>
    </location>
</feature>
<proteinExistence type="predicted"/>
<dbReference type="AlphaFoldDB" id="A0A8J2NL09"/>
<name>A0A8J2NL09_FUSEQ</name>
<sequence>MHQLLRSVILLGLCAVQGSHGRFLSEPTQRPRIQDFHQPPEPTLGPELKYEAKRQDTSISYLSVTKAPDKTCGYLSGRAMLPITCENTKPCMWATDLGIICAEIKDDFDKWEVHVKCMDREMALNPALCNDTCIGNPAFLLCSSTNESAPYCATYLFPDAVVDYRCSSTQATRASSVDFTYRGQENAVFDTTMVPLTGSRISSIKPTESSSSADSSSSTSASTSPSADSPSSNNNLGAIIGGAIGGFAALSLVVIAIFCSAIRLNGWKAGSDIPGAVRMERFNDDGIQLAPFYISTRLAKCSSVAERTE</sequence>
<dbReference type="EMBL" id="CAJSTJ010000144">
    <property type="protein sequence ID" value="CAG7561924.1"/>
    <property type="molecule type" value="Genomic_DNA"/>
</dbReference>
<evidence type="ECO:0000313" key="4">
    <source>
        <dbReference type="EMBL" id="CAG7561924.1"/>
    </source>
</evidence>
<feature type="transmembrane region" description="Helical" evidence="2">
    <location>
        <begin position="236"/>
        <end position="259"/>
    </location>
</feature>
<evidence type="ECO:0000256" key="1">
    <source>
        <dbReference type="SAM" id="MobiDB-lite"/>
    </source>
</evidence>
<protein>
    <recommendedName>
        <fullName evidence="6">Mid2 domain-containing protein</fullName>
    </recommendedName>
</protein>
<evidence type="ECO:0000256" key="2">
    <source>
        <dbReference type="SAM" id="Phobius"/>
    </source>
</evidence>
<keyword evidence="2" id="KW-0812">Transmembrane</keyword>
<keyword evidence="2" id="KW-0472">Membrane</keyword>